<evidence type="ECO:0000313" key="1">
    <source>
        <dbReference type="EMBL" id="DAD81984.1"/>
    </source>
</evidence>
<reference evidence="1" key="1">
    <citation type="journal article" date="2021" name="Proc. Natl. Acad. Sci. U.S.A.">
        <title>A Catalog of Tens of Thousands of Viruses from Human Metagenomes Reveals Hidden Associations with Chronic Diseases.</title>
        <authorList>
            <person name="Tisza M.J."/>
            <person name="Buck C.B."/>
        </authorList>
    </citation>
    <scope>NUCLEOTIDE SEQUENCE</scope>
    <source>
        <strain evidence="1">CtAvK3</strain>
    </source>
</reference>
<sequence>MTETPKCPYCGAEMIRTDDITTACMSSRYACRECGSAAPQVNELNWAKFPEVSERAREAALSRSEPKNRVLTLEELKAHCAKGRDAEPLWVEYDTVRDMALWVLANTPCGMNEKDIPSLAYWLKDEELVSEYGKFWRCWFRKPTKEQMWNEKWED</sequence>
<dbReference type="EMBL" id="BK014910">
    <property type="protein sequence ID" value="DAD81984.1"/>
    <property type="molecule type" value="Genomic_DNA"/>
</dbReference>
<organism evidence="1">
    <name type="scientific">Siphoviridae sp. ctAvK3</name>
    <dbReference type="NCBI Taxonomy" id="2826184"/>
    <lineage>
        <taxon>Viruses</taxon>
        <taxon>Duplodnaviria</taxon>
        <taxon>Heunggongvirae</taxon>
        <taxon>Uroviricota</taxon>
        <taxon>Caudoviricetes</taxon>
    </lineage>
</organism>
<protein>
    <submittedName>
        <fullName evidence="1">Zinc-ribbon domain protein</fullName>
    </submittedName>
</protein>
<accession>A0A8S5MIG4</accession>
<proteinExistence type="predicted"/>
<name>A0A8S5MIG4_9CAUD</name>